<evidence type="ECO:0000256" key="1">
    <source>
        <dbReference type="ARBA" id="ARBA00005466"/>
    </source>
</evidence>
<dbReference type="EMBL" id="MU157830">
    <property type="protein sequence ID" value="KAF9532809.1"/>
    <property type="molecule type" value="Genomic_DNA"/>
</dbReference>
<dbReference type="Pfam" id="PF08031">
    <property type="entry name" value="BBE"/>
    <property type="match status" value="1"/>
</dbReference>
<dbReference type="InterPro" id="IPR006094">
    <property type="entry name" value="Oxid_FAD_bind_N"/>
</dbReference>
<organism evidence="5 6">
    <name type="scientific">Crepidotus variabilis</name>
    <dbReference type="NCBI Taxonomy" id="179855"/>
    <lineage>
        <taxon>Eukaryota</taxon>
        <taxon>Fungi</taxon>
        <taxon>Dikarya</taxon>
        <taxon>Basidiomycota</taxon>
        <taxon>Agaricomycotina</taxon>
        <taxon>Agaricomycetes</taxon>
        <taxon>Agaricomycetidae</taxon>
        <taxon>Agaricales</taxon>
        <taxon>Agaricineae</taxon>
        <taxon>Crepidotaceae</taxon>
        <taxon>Crepidotus</taxon>
    </lineage>
</organism>
<accession>A0A9P6EQG1</accession>
<comment type="caution">
    <text evidence="5">The sequence shown here is derived from an EMBL/GenBank/DDBJ whole genome shotgun (WGS) entry which is preliminary data.</text>
</comment>
<dbReference type="InterPro" id="IPR050432">
    <property type="entry name" value="FAD-linked_Oxidoreductases_BP"/>
</dbReference>
<dbReference type="Proteomes" id="UP000807306">
    <property type="component" value="Unassembled WGS sequence"/>
</dbReference>
<dbReference type="PROSITE" id="PS51387">
    <property type="entry name" value="FAD_PCMH"/>
    <property type="match status" value="1"/>
</dbReference>
<dbReference type="SUPFAM" id="SSF56176">
    <property type="entry name" value="FAD-binding/transporter-associated domain-like"/>
    <property type="match status" value="1"/>
</dbReference>
<dbReference type="PANTHER" id="PTHR13878">
    <property type="entry name" value="GULONOLACTONE OXIDASE"/>
    <property type="match status" value="1"/>
</dbReference>
<dbReference type="InterPro" id="IPR036318">
    <property type="entry name" value="FAD-bd_PCMH-like_sf"/>
</dbReference>
<sequence length="583" mass="63388">MPGSPSLSLWSSVFLAITLAQAQNITWTTGAPTTQDWKTLNSTVAGRLYAGVPWAEPCFSLYNGNNTRPDAAQCSFVQQNYFNNHMVRTSVFAGYGPQNFEACMATSDQCMLNWMNPTDPAAFTPPQDCKQGSIPDYYIDVRQASDVSTAFQFVAAKKIPLVIKNSGHDFQGRASGPGSLALWVHNLKSITNNANFIPEGCSYTAGKTALTVGAGSQFQDIYQYAHDNKLIFVGGSDQSVTATGGWGQGGGHSSLSRLYGMGVDNALQYKVVTPDGVLRTANACQNQDLFWALRGGGGSTFGVVLEGTMQVYPDQSFQIANIIFPIGNLTITRGILSIFTDNATLLATQKWGGYLTPTNGELVLLNPTLSTKDAQNSVDALSKYAISVGGKATLETVPSFLTWFQGWVQGTYGTQDPIGLPQALASRIVPQANHATPESRAQLVDALMDAVNSSFFQQIHFATPYGYNATSASDTSVNPIWRSSLYQIITVNTWQYNDNLATKKATYANTTQSVATLRSITPTSGAYANEADIHEPDWQTSFWGSNYPKLLSIKNKYDPNHLLDCWHCVGWTSATDPRYKCYI</sequence>
<keyword evidence="2" id="KW-0560">Oxidoreductase</keyword>
<dbReference type="AlphaFoldDB" id="A0A9P6EQG1"/>
<dbReference type="GO" id="GO:0071949">
    <property type="term" value="F:FAD binding"/>
    <property type="evidence" value="ECO:0007669"/>
    <property type="project" value="InterPro"/>
</dbReference>
<gene>
    <name evidence="5" type="ORF">CPB83DRAFT_846407</name>
</gene>
<dbReference type="GO" id="GO:0016491">
    <property type="term" value="F:oxidoreductase activity"/>
    <property type="evidence" value="ECO:0007669"/>
    <property type="project" value="UniProtKB-KW"/>
</dbReference>
<dbReference type="InterPro" id="IPR012951">
    <property type="entry name" value="BBE"/>
</dbReference>
<evidence type="ECO:0000313" key="6">
    <source>
        <dbReference type="Proteomes" id="UP000807306"/>
    </source>
</evidence>
<evidence type="ECO:0000256" key="3">
    <source>
        <dbReference type="SAM" id="SignalP"/>
    </source>
</evidence>
<dbReference type="InterPro" id="IPR016169">
    <property type="entry name" value="FAD-bd_PCMH_sub2"/>
</dbReference>
<keyword evidence="3" id="KW-0732">Signal</keyword>
<feature type="signal peptide" evidence="3">
    <location>
        <begin position="1"/>
        <end position="22"/>
    </location>
</feature>
<protein>
    <submittedName>
        <fullName evidence="5">Isoamyl alcohol oxidase</fullName>
    </submittedName>
</protein>
<name>A0A9P6EQG1_9AGAR</name>
<dbReference type="PANTHER" id="PTHR13878:SF91">
    <property type="entry name" value="FAD BINDING DOMAIN PROTEIN (AFU_ORTHOLOGUE AFUA_6G12070)-RELATED"/>
    <property type="match status" value="1"/>
</dbReference>
<reference evidence="5" key="1">
    <citation type="submission" date="2020-11" db="EMBL/GenBank/DDBJ databases">
        <authorList>
            <consortium name="DOE Joint Genome Institute"/>
            <person name="Ahrendt S."/>
            <person name="Riley R."/>
            <person name="Andreopoulos W."/>
            <person name="Labutti K."/>
            <person name="Pangilinan J."/>
            <person name="Ruiz-Duenas F.J."/>
            <person name="Barrasa J.M."/>
            <person name="Sanchez-Garcia M."/>
            <person name="Camarero S."/>
            <person name="Miyauchi S."/>
            <person name="Serrano A."/>
            <person name="Linde D."/>
            <person name="Babiker R."/>
            <person name="Drula E."/>
            <person name="Ayuso-Fernandez I."/>
            <person name="Pacheco R."/>
            <person name="Padilla G."/>
            <person name="Ferreira P."/>
            <person name="Barriuso J."/>
            <person name="Kellner H."/>
            <person name="Castanera R."/>
            <person name="Alfaro M."/>
            <person name="Ramirez L."/>
            <person name="Pisabarro A.G."/>
            <person name="Kuo A."/>
            <person name="Tritt A."/>
            <person name="Lipzen A."/>
            <person name="He G."/>
            <person name="Yan M."/>
            <person name="Ng V."/>
            <person name="Cullen D."/>
            <person name="Martin F."/>
            <person name="Rosso M.-N."/>
            <person name="Henrissat B."/>
            <person name="Hibbett D."/>
            <person name="Martinez A.T."/>
            <person name="Grigoriev I.V."/>
        </authorList>
    </citation>
    <scope>NUCLEOTIDE SEQUENCE</scope>
    <source>
        <strain evidence="5">CBS 506.95</strain>
    </source>
</reference>
<dbReference type="InterPro" id="IPR016166">
    <property type="entry name" value="FAD-bd_PCMH"/>
</dbReference>
<dbReference type="OrthoDB" id="9983560at2759"/>
<evidence type="ECO:0000259" key="4">
    <source>
        <dbReference type="PROSITE" id="PS51387"/>
    </source>
</evidence>
<evidence type="ECO:0000313" key="5">
    <source>
        <dbReference type="EMBL" id="KAF9532809.1"/>
    </source>
</evidence>
<feature type="chain" id="PRO_5040451357" evidence="3">
    <location>
        <begin position="23"/>
        <end position="583"/>
    </location>
</feature>
<keyword evidence="6" id="KW-1185">Reference proteome</keyword>
<evidence type="ECO:0000256" key="2">
    <source>
        <dbReference type="ARBA" id="ARBA00023002"/>
    </source>
</evidence>
<feature type="domain" description="FAD-binding PCMH-type" evidence="4">
    <location>
        <begin position="131"/>
        <end position="314"/>
    </location>
</feature>
<comment type="similarity">
    <text evidence="1">Belongs to the oxygen-dependent FAD-linked oxidoreductase family.</text>
</comment>
<dbReference type="Gene3D" id="3.30.465.10">
    <property type="match status" value="2"/>
</dbReference>
<dbReference type="Pfam" id="PF01565">
    <property type="entry name" value="FAD_binding_4"/>
    <property type="match status" value="1"/>
</dbReference>
<proteinExistence type="inferred from homology"/>